<evidence type="ECO:0000256" key="2">
    <source>
        <dbReference type="ARBA" id="ARBA00022553"/>
    </source>
</evidence>
<accession>A0ABU2ZRY9</accession>
<evidence type="ECO:0000259" key="4">
    <source>
        <dbReference type="Pfam" id="PF03088"/>
    </source>
</evidence>
<organism evidence="5 6">
    <name type="scientific">Glaciecola petra</name>
    <dbReference type="NCBI Taxonomy" id="3075602"/>
    <lineage>
        <taxon>Bacteria</taxon>
        <taxon>Pseudomonadati</taxon>
        <taxon>Pseudomonadota</taxon>
        <taxon>Gammaproteobacteria</taxon>
        <taxon>Alteromonadales</taxon>
        <taxon>Alteromonadaceae</taxon>
        <taxon>Glaciecola</taxon>
    </lineage>
</organism>
<dbReference type="Proteomes" id="UP001253545">
    <property type="component" value="Unassembled WGS sequence"/>
</dbReference>
<gene>
    <name evidence="5" type="ORF">RM552_11080</name>
</gene>
<reference evidence="5 6" key="1">
    <citation type="submission" date="2023-09" db="EMBL/GenBank/DDBJ databases">
        <authorList>
            <person name="Rey-Velasco X."/>
        </authorList>
    </citation>
    <scope>NUCLEOTIDE SEQUENCE [LARGE SCALE GENOMIC DNA]</scope>
    <source>
        <strain evidence="5 6">P117</strain>
    </source>
</reference>
<dbReference type="RefSeq" id="WP_311368906.1">
    <property type="nucleotide sequence ID" value="NZ_JAVRHX010000003.1"/>
</dbReference>
<evidence type="ECO:0000313" key="6">
    <source>
        <dbReference type="Proteomes" id="UP001253545"/>
    </source>
</evidence>
<name>A0ABU2ZRY9_9ALTE</name>
<comment type="caution">
    <text evidence="5">The sequence shown here is derived from an EMBL/GenBank/DDBJ whole genome shotgun (WGS) entry which is preliminary data.</text>
</comment>
<evidence type="ECO:0000256" key="1">
    <source>
        <dbReference type="ARBA" id="ARBA00009191"/>
    </source>
</evidence>
<keyword evidence="2" id="KW-0597">Phosphoprotein</keyword>
<dbReference type="InterPro" id="IPR011042">
    <property type="entry name" value="6-blade_b-propeller_TolB-like"/>
</dbReference>
<dbReference type="PANTHER" id="PTHR10426:SF88">
    <property type="entry name" value="ADIPOCYTE PLASMA MEMBRANE-ASSOCIATED PROTEIN HEMOMUCIN-RELATED"/>
    <property type="match status" value="1"/>
</dbReference>
<sequence>MISPVRPINWQTDPMQDLNGDFTQNTLLNNAHVLYRQSIKAPEDVVVSPDGKVYTGLANGDIVRIDISRMDMSLSDRKQNDITSAEIIANTNGRPLGLKFDKRGNLIIADALKGLIKLSPNGNITVLASQFEGQDMLLVDYVDIAKSGDIYFSDASTRFKLETHLLDFIEASSTGRILKYSADTKQVSLVVDNLFFANGLALGPNDEYMIIAETGRARLLKHYLKGSKSGETEVFIDSLPAMPDNISYNGKDKFWVGLVTMRDWRIESLSEWPVVRRIIGAFPTKMFAPTDGYGFVISVNTQGEVVNNLQTPAKYTLITSAVEHDGKLIMGSLTNSGIAVYDLP</sequence>
<evidence type="ECO:0000313" key="5">
    <source>
        <dbReference type="EMBL" id="MDT0595390.1"/>
    </source>
</evidence>
<protein>
    <submittedName>
        <fullName evidence="5">SMP-30/gluconolactonase/LRE family protein</fullName>
    </submittedName>
</protein>
<dbReference type="InterPro" id="IPR018119">
    <property type="entry name" value="Strictosidine_synth_cons-reg"/>
</dbReference>
<comment type="similarity">
    <text evidence="1">Belongs to the strictosidine synthase family.</text>
</comment>
<dbReference type="EMBL" id="JAVRHX010000003">
    <property type="protein sequence ID" value="MDT0595390.1"/>
    <property type="molecule type" value="Genomic_DNA"/>
</dbReference>
<keyword evidence="3" id="KW-0325">Glycoprotein</keyword>
<evidence type="ECO:0000256" key="3">
    <source>
        <dbReference type="ARBA" id="ARBA00023180"/>
    </source>
</evidence>
<dbReference type="Pfam" id="PF20067">
    <property type="entry name" value="SSL_N"/>
    <property type="match status" value="1"/>
</dbReference>
<dbReference type="Gene3D" id="2.120.10.30">
    <property type="entry name" value="TolB, C-terminal domain"/>
    <property type="match status" value="1"/>
</dbReference>
<proteinExistence type="inferred from homology"/>
<dbReference type="PANTHER" id="PTHR10426">
    <property type="entry name" value="STRICTOSIDINE SYNTHASE-RELATED"/>
    <property type="match status" value="1"/>
</dbReference>
<dbReference type="Pfam" id="PF03088">
    <property type="entry name" value="Str_synth"/>
    <property type="match status" value="1"/>
</dbReference>
<feature type="domain" description="Strictosidine synthase conserved region" evidence="4">
    <location>
        <begin position="140"/>
        <end position="226"/>
    </location>
</feature>
<keyword evidence="6" id="KW-1185">Reference proteome</keyword>
<dbReference type="SUPFAM" id="SSF63829">
    <property type="entry name" value="Calcium-dependent phosphotriesterase"/>
    <property type="match status" value="1"/>
</dbReference>